<sequence>MYRLFDQPKTDSNALPVDKSFDDKVLGSILHERVLALSTYLCVVGLLWGFASSFIFWKRGIIVAAVPFSVMGTILLLAFVERMRWLKRLTTINLFLATNYVGLLFVSACSEYRESTIEFHFALICLMAVQLLGMKAALRWFSLTIVAIFISLYSPVVADGQLTLGNSLDHLVSAIAFAATILWICEHAERSFVRRTAQLQRLADLDHEKSRMLRLAEETASIGHWRLNLQSGETVFSDELKRICHLPELDHLDTLLKRFDSPGQDELRAALKKASVAESSFSLELSFVQDDGERHITCRGFSELGPNGNVEAVFGVIRDETRLWETTQRLSRKAEELNQLAIIDPLTGLSNRLWFRNQLETMIENAMHQQEQLALIVLDMDGFKEINDTLGHAIGDLVLIETAKRISSLVTEKDVVSRLGGDEFTVIVRSAESIDHVATLSQKIVDLIREPMHFENTKMQVGASIGISACPDDSRSADELFTFADTAMYDAKFSSKDVSVYHPSMTEELIHRKKVESQLSEAADRDEFSLVFQPQYQIQNRKVIGFEALIRWNHNGKVVSPADFIPVLESSGRIIETGQWILDQAFQQMKEWQDAGFDTRVAVNISPVQFRDPDFYDRVVDTLNRHGVCPENVDLEITEGAIISDVTHTAATLKKLKSVGCMISIDDFGTGYSSLAYLKNFPIDQLKIDQAFVKDIPHHDDGTIASSIVVLGLSLGMEVLAEGVETKEQLEFLHMHDCEFFQGFLGSRPLPAKECMELLLRQQQSDTPLEFA</sequence>
<dbReference type="SUPFAM" id="SSF141868">
    <property type="entry name" value="EAL domain-like"/>
    <property type="match status" value="1"/>
</dbReference>
<evidence type="ECO:0000256" key="1">
    <source>
        <dbReference type="SAM" id="Phobius"/>
    </source>
</evidence>
<feature type="domain" description="EAL" evidence="2">
    <location>
        <begin position="512"/>
        <end position="763"/>
    </location>
</feature>
<protein>
    <submittedName>
        <fullName evidence="4">Phytochrome-like protein cph2</fullName>
    </submittedName>
</protein>
<evidence type="ECO:0000259" key="2">
    <source>
        <dbReference type="PROSITE" id="PS50883"/>
    </source>
</evidence>
<dbReference type="PROSITE" id="PS50883">
    <property type="entry name" value="EAL"/>
    <property type="match status" value="1"/>
</dbReference>
<reference evidence="4 5" key="1">
    <citation type="submission" date="2019-08" db="EMBL/GenBank/DDBJ databases">
        <title>Deep-cultivation of Planctomycetes and their phenomic and genomic characterization uncovers novel biology.</title>
        <authorList>
            <person name="Wiegand S."/>
            <person name="Jogler M."/>
            <person name="Boedeker C."/>
            <person name="Pinto D."/>
            <person name="Vollmers J."/>
            <person name="Rivas-Marin E."/>
            <person name="Kohn T."/>
            <person name="Peeters S.H."/>
            <person name="Heuer A."/>
            <person name="Rast P."/>
            <person name="Oberbeckmann S."/>
            <person name="Bunk B."/>
            <person name="Jeske O."/>
            <person name="Meyerdierks A."/>
            <person name="Storesund J.E."/>
            <person name="Kallscheuer N."/>
            <person name="Luecker S."/>
            <person name="Lage O.M."/>
            <person name="Pohl T."/>
            <person name="Merkel B.J."/>
            <person name="Hornburger P."/>
            <person name="Mueller R.-W."/>
            <person name="Bruemmer F."/>
            <person name="Labrenz M."/>
            <person name="Spormann A.M."/>
            <person name="Op den Camp H."/>
            <person name="Overmann J."/>
            <person name="Amann R."/>
            <person name="Jetten M.S.M."/>
            <person name="Mascher T."/>
            <person name="Medema M.H."/>
            <person name="Devos D.P."/>
            <person name="Kaster A.-K."/>
            <person name="Ovreas L."/>
            <person name="Rohde M."/>
            <person name="Galperin M.Y."/>
            <person name="Jogler C."/>
        </authorList>
    </citation>
    <scope>NUCLEOTIDE SEQUENCE [LARGE SCALE GENOMIC DNA]</scope>
    <source>
        <strain evidence="4 5">FC18</strain>
    </source>
</reference>
<dbReference type="Pfam" id="PF00990">
    <property type="entry name" value="GGDEF"/>
    <property type="match status" value="1"/>
</dbReference>
<proteinExistence type="predicted"/>
<dbReference type="Pfam" id="PF00563">
    <property type="entry name" value="EAL"/>
    <property type="match status" value="1"/>
</dbReference>
<dbReference type="AlphaFoldDB" id="A0A5B9PBF6"/>
<dbReference type="Proteomes" id="UP000322214">
    <property type="component" value="Chromosome"/>
</dbReference>
<keyword evidence="1" id="KW-0472">Membrane</keyword>
<organism evidence="4 5">
    <name type="scientific">Mariniblastus fucicola</name>
    <dbReference type="NCBI Taxonomy" id="980251"/>
    <lineage>
        <taxon>Bacteria</taxon>
        <taxon>Pseudomonadati</taxon>
        <taxon>Planctomycetota</taxon>
        <taxon>Planctomycetia</taxon>
        <taxon>Pirellulales</taxon>
        <taxon>Pirellulaceae</taxon>
        <taxon>Mariniblastus</taxon>
    </lineage>
</organism>
<feature type="transmembrane region" description="Helical" evidence="1">
    <location>
        <begin position="140"/>
        <end position="158"/>
    </location>
</feature>
<dbReference type="NCBIfam" id="TIGR00254">
    <property type="entry name" value="GGDEF"/>
    <property type="match status" value="1"/>
</dbReference>
<feature type="transmembrane region" description="Helical" evidence="1">
    <location>
        <begin position="61"/>
        <end position="80"/>
    </location>
</feature>
<dbReference type="InterPro" id="IPR052155">
    <property type="entry name" value="Biofilm_reg_signaling"/>
</dbReference>
<dbReference type="PANTHER" id="PTHR44757:SF2">
    <property type="entry name" value="BIOFILM ARCHITECTURE MAINTENANCE PROTEIN MBAA"/>
    <property type="match status" value="1"/>
</dbReference>
<keyword evidence="1" id="KW-0812">Transmembrane</keyword>
<feature type="domain" description="GGDEF" evidence="3">
    <location>
        <begin position="371"/>
        <end position="503"/>
    </location>
</feature>
<dbReference type="SMART" id="SM00267">
    <property type="entry name" value="GGDEF"/>
    <property type="match status" value="1"/>
</dbReference>
<dbReference type="Gene3D" id="3.30.450.20">
    <property type="entry name" value="PAS domain"/>
    <property type="match status" value="1"/>
</dbReference>
<dbReference type="STRING" id="980251.GCA_001642875_04779"/>
<evidence type="ECO:0000313" key="5">
    <source>
        <dbReference type="Proteomes" id="UP000322214"/>
    </source>
</evidence>
<dbReference type="RefSeq" id="WP_075086451.1">
    <property type="nucleotide sequence ID" value="NZ_CP042912.1"/>
</dbReference>
<dbReference type="PROSITE" id="PS50887">
    <property type="entry name" value="GGDEF"/>
    <property type="match status" value="1"/>
</dbReference>
<dbReference type="KEGG" id="mff:MFFC18_24160"/>
<dbReference type="Gene3D" id="3.30.70.270">
    <property type="match status" value="1"/>
</dbReference>
<keyword evidence="1" id="KW-1133">Transmembrane helix</keyword>
<accession>A0A5B9PBF6</accession>
<dbReference type="SMART" id="SM00052">
    <property type="entry name" value="EAL"/>
    <property type="match status" value="1"/>
</dbReference>
<evidence type="ECO:0000313" key="4">
    <source>
        <dbReference type="EMBL" id="QEG22535.1"/>
    </source>
</evidence>
<dbReference type="Gene3D" id="3.20.20.450">
    <property type="entry name" value="EAL domain"/>
    <property type="match status" value="1"/>
</dbReference>
<dbReference type="InterPro" id="IPR043128">
    <property type="entry name" value="Rev_trsase/Diguanyl_cyclase"/>
</dbReference>
<dbReference type="InterPro" id="IPR000160">
    <property type="entry name" value="GGDEF_dom"/>
</dbReference>
<evidence type="ECO:0000259" key="3">
    <source>
        <dbReference type="PROSITE" id="PS50887"/>
    </source>
</evidence>
<dbReference type="SUPFAM" id="SSF55073">
    <property type="entry name" value="Nucleotide cyclase"/>
    <property type="match status" value="1"/>
</dbReference>
<dbReference type="InterPro" id="IPR035919">
    <property type="entry name" value="EAL_sf"/>
</dbReference>
<dbReference type="InterPro" id="IPR001633">
    <property type="entry name" value="EAL_dom"/>
</dbReference>
<dbReference type="EMBL" id="CP042912">
    <property type="protein sequence ID" value="QEG22535.1"/>
    <property type="molecule type" value="Genomic_DNA"/>
</dbReference>
<feature type="transmembrane region" description="Helical" evidence="1">
    <location>
        <begin position="34"/>
        <end position="55"/>
    </location>
</feature>
<dbReference type="OrthoDB" id="9762141at2"/>
<dbReference type="PANTHER" id="PTHR44757">
    <property type="entry name" value="DIGUANYLATE CYCLASE DGCP"/>
    <property type="match status" value="1"/>
</dbReference>
<dbReference type="InterPro" id="IPR029787">
    <property type="entry name" value="Nucleotide_cyclase"/>
</dbReference>
<dbReference type="CDD" id="cd01948">
    <property type="entry name" value="EAL"/>
    <property type="match status" value="1"/>
</dbReference>
<name>A0A5B9PBF6_9BACT</name>
<dbReference type="CDD" id="cd01949">
    <property type="entry name" value="GGDEF"/>
    <property type="match status" value="1"/>
</dbReference>
<keyword evidence="5" id="KW-1185">Reference proteome</keyword>
<gene>
    <name evidence="4" type="primary">cph2</name>
    <name evidence="4" type="ORF">MFFC18_24160</name>
</gene>